<proteinExistence type="predicted"/>
<dbReference type="GO" id="GO:0097347">
    <property type="term" value="C:TAM protein secretion complex"/>
    <property type="evidence" value="ECO:0007669"/>
    <property type="project" value="TreeGrafter"/>
</dbReference>
<evidence type="ECO:0000256" key="3">
    <source>
        <dbReference type="ARBA" id="ARBA00022989"/>
    </source>
</evidence>
<comment type="caution">
    <text evidence="7">The sequence shown here is derived from an EMBL/GenBank/DDBJ whole genome shotgun (WGS) entry which is preliminary data.</text>
</comment>
<dbReference type="Proteomes" id="UP000779809">
    <property type="component" value="Unassembled WGS sequence"/>
</dbReference>
<sequence length="1363" mass="146280">MSSTANPERRRRVWRRAVIGFALLGIVIVAGLYLTSDSFQDRVRRKLIVELERVTGARVEVKQFSWNLAKLEVEANDVTLHGLEDPSDIPYAHVERIYARAKILSFFGREIGLRAVVIQRPVVHILVFPDGSTNQPVPKVKSESHISVVDRLFDLAIDHAELNEGVLLFNDKRIPFDFSGNQVSASLDYVLLAHRYDAAIHIGQMDATYTNFLPLRSSADVEVSLARDGAQLKALHWASAKSKVEASGRMTNFNDPRIDVSYNVALDLAELGGLAHRRELRNGKLLVTGQGSYTVAEFSTAGRVVLQNAIWVEDGLNVPGLTASANFSAQRDRIAISNMNGTVLGGRISGDADIFHWSQAAEKTGARTKATAGQPQRGSATIKMHGLSVAEMAAAVSTAAFPVGRVQPVGSADGTIDMTWTGSPRNAETSVALDVAPPASPKPNELPINARLRLAYLGASRTVQVSEISLATRATRVNAAGTLGSDAARLNVALNTSDLSEFQPALAALRLSGQLPVILKGRAAFTGRVFGKLAAPSVAGHLEVGDFDTVLAIPQDAVAPSAPAKGTQAVVQASTNAAPANRSTRVHWDLFTADVEYSPSLIALHRGVLVRGKAQVSIDGSAQSHNGRFDEQSPFQLALHVRNADVHDLQTLAGFDYPLTGTLATDIQVSGTRADMRGAGNFQLVSGTFYGEPFKSLTADMRMAGREAQLSNIVLAHNGARISGSAAYDLTAKSFRFDLRGTGLNLADFRQLQSARLTSEGKGAFTAQGSGTVDAPVINGTLSVRDLVLNGEPVGDVEASATTRGADMHLTARSHFQTAEVAVDGDVHLRGDYPAQLKLKFSHLDADAVLRAYLQGRVTGSSQIAGTVDLKGPLKQPRLLNVSGTIDGFSAEIEKVKIASDGPIRFAMVDQVVRIEQLRLVGDQTDFTANGTIALVGARELNLRAAGHLNLKLVQTFNPDLLGYGETTVELAIGGTMDKPAMQGRVEIKGAGVSFIDLPNGLSDINGTLIFTENRLEVEKLTAKSGGGELKLGGFISYANGIYFNLTATSGDIRMRYPPGVSALASADLRFVGTTASSLLSGDVTVTRFGLNPRFDFALYLARSKQPPAMLHPDSPLNNLRFDVHIVSTPELQVETSMAKLSGNVDLRLRGTAARPIVLGKVNVIEGDVSFNGTKYHLERGDITLTNPVHIEPVMNVEATARVRDYDITLGFHGTLDKLSVTYRADPPLPTGDIIALIALGRTQEEAVLKPQSQQNFTELASNAILGQAINATVSSRAQKLFGISKIKIDPQAGGPESNPLARVTIEQQVSDKVTLTYITNLSQSAQQIVQVEYNVNRNVSIVAVRDQTGVVSFQVKLRQRKR</sequence>
<keyword evidence="4 5" id="KW-0472">Membrane</keyword>
<dbReference type="InterPro" id="IPR007452">
    <property type="entry name" value="TamB_C"/>
</dbReference>
<dbReference type="Pfam" id="PF04357">
    <property type="entry name" value="TamB"/>
    <property type="match status" value="1"/>
</dbReference>
<protein>
    <submittedName>
        <fullName evidence="7">Translocation/assembly module TamB domain-containing protein</fullName>
    </submittedName>
</protein>
<keyword evidence="3 5" id="KW-1133">Transmembrane helix</keyword>
<organism evidence="7 8">
    <name type="scientific">Candidatus Korobacter versatilis</name>
    <dbReference type="NCBI Taxonomy" id="658062"/>
    <lineage>
        <taxon>Bacteria</taxon>
        <taxon>Pseudomonadati</taxon>
        <taxon>Acidobacteriota</taxon>
        <taxon>Terriglobia</taxon>
        <taxon>Terriglobales</taxon>
        <taxon>Candidatus Korobacteraceae</taxon>
        <taxon>Candidatus Korobacter</taxon>
    </lineage>
</organism>
<evidence type="ECO:0000313" key="7">
    <source>
        <dbReference type="EMBL" id="MBI2677305.1"/>
    </source>
</evidence>
<evidence type="ECO:0000259" key="6">
    <source>
        <dbReference type="Pfam" id="PF04357"/>
    </source>
</evidence>
<dbReference type="EMBL" id="JACPNR010000004">
    <property type="protein sequence ID" value="MBI2677305.1"/>
    <property type="molecule type" value="Genomic_DNA"/>
</dbReference>
<gene>
    <name evidence="7" type="ORF">HYX28_00835</name>
</gene>
<dbReference type="GO" id="GO:0005886">
    <property type="term" value="C:plasma membrane"/>
    <property type="evidence" value="ECO:0007669"/>
    <property type="project" value="InterPro"/>
</dbReference>
<name>A0A932EPS5_9BACT</name>
<accession>A0A932EPS5</accession>
<evidence type="ECO:0000256" key="5">
    <source>
        <dbReference type="SAM" id="Phobius"/>
    </source>
</evidence>
<dbReference type="PANTHER" id="PTHR36985:SF1">
    <property type="entry name" value="TRANSLOCATION AND ASSEMBLY MODULE SUBUNIT TAMB"/>
    <property type="match status" value="1"/>
</dbReference>
<evidence type="ECO:0000256" key="2">
    <source>
        <dbReference type="ARBA" id="ARBA00022692"/>
    </source>
</evidence>
<keyword evidence="2 5" id="KW-0812">Transmembrane</keyword>
<reference evidence="7" key="1">
    <citation type="submission" date="2020-07" db="EMBL/GenBank/DDBJ databases">
        <title>Huge and variable diversity of episymbiotic CPR bacteria and DPANN archaea in groundwater ecosystems.</title>
        <authorList>
            <person name="He C.Y."/>
            <person name="Keren R."/>
            <person name="Whittaker M."/>
            <person name="Farag I.F."/>
            <person name="Doudna J."/>
            <person name="Cate J.H.D."/>
            <person name="Banfield J.F."/>
        </authorList>
    </citation>
    <scope>NUCLEOTIDE SEQUENCE</scope>
    <source>
        <strain evidence="7">NC_groundwater_580_Pr5_B-0.1um_64_19</strain>
    </source>
</reference>
<dbReference type="PANTHER" id="PTHR36985">
    <property type="entry name" value="TRANSLOCATION AND ASSEMBLY MODULE SUBUNIT TAMB"/>
    <property type="match status" value="1"/>
</dbReference>
<feature type="transmembrane region" description="Helical" evidence="5">
    <location>
        <begin position="17"/>
        <end position="35"/>
    </location>
</feature>
<evidence type="ECO:0000256" key="4">
    <source>
        <dbReference type="ARBA" id="ARBA00023136"/>
    </source>
</evidence>
<evidence type="ECO:0000313" key="8">
    <source>
        <dbReference type="Proteomes" id="UP000779809"/>
    </source>
</evidence>
<dbReference type="GO" id="GO:0009306">
    <property type="term" value="P:protein secretion"/>
    <property type="evidence" value="ECO:0007669"/>
    <property type="project" value="InterPro"/>
</dbReference>
<feature type="domain" description="Translocation and assembly module TamB C-terminal" evidence="6">
    <location>
        <begin position="1020"/>
        <end position="1357"/>
    </location>
</feature>
<comment type="subcellular location">
    <subcellularLocation>
        <location evidence="1">Membrane</location>
        <topology evidence="1">Single-pass membrane protein</topology>
    </subcellularLocation>
</comment>
<evidence type="ECO:0000256" key="1">
    <source>
        <dbReference type="ARBA" id="ARBA00004167"/>
    </source>
</evidence>